<gene>
    <name evidence="2" type="ORF">ACFSM5_07575</name>
</gene>
<keyword evidence="2" id="KW-0808">Transferase</keyword>
<protein>
    <submittedName>
        <fullName evidence="2">Aminoglycoside phosphotransferase family protein</fullName>
        <ecNumber evidence="2">2.7.1.-</ecNumber>
    </submittedName>
</protein>
<dbReference type="Pfam" id="PF01636">
    <property type="entry name" value="APH"/>
    <property type="match status" value="1"/>
</dbReference>
<reference evidence="3" key="1">
    <citation type="journal article" date="2019" name="Int. J. Syst. Evol. Microbiol.">
        <title>The Global Catalogue of Microorganisms (GCM) 10K type strain sequencing project: providing services to taxonomists for standard genome sequencing and annotation.</title>
        <authorList>
            <consortium name="The Broad Institute Genomics Platform"/>
            <consortium name="The Broad Institute Genome Sequencing Center for Infectious Disease"/>
            <person name="Wu L."/>
            <person name="Ma J."/>
        </authorList>
    </citation>
    <scope>NUCLEOTIDE SEQUENCE [LARGE SCALE GENOMIC DNA]</scope>
    <source>
        <strain evidence="3">CGMCC 1.19062</strain>
    </source>
</reference>
<sequence>MGRSADLREINREGTSVDVLILEGGHVVRVARTDAAADALARETALLTRIAPHLPVRVPDVIDSAPGLALQVYIPGEPLTRRRLANLPPARREAVLADTHNFLTAMGGLALDVPAAPAPHAPSDFADLRSRAELTLFPRLSRSLAEEMRGFLDEQAAEPLDSARPGLIHGDLHPSHLLIDTENQTLTGIIDFGLAGRADTAIDLAGLWYNWGDGAIAHLTDDLAKRARACRYARTYEIQWALTALEEDRPDWLLYAMGAAKAIGADVW</sequence>
<dbReference type="Gene3D" id="3.30.200.20">
    <property type="entry name" value="Phosphorylase Kinase, domain 1"/>
    <property type="match status" value="1"/>
</dbReference>
<dbReference type="InterPro" id="IPR000719">
    <property type="entry name" value="Prot_kinase_dom"/>
</dbReference>
<accession>A0ABW5DP94</accession>
<dbReference type="EC" id="2.7.1.-" evidence="2"/>
<keyword evidence="3" id="KW-1185">Reference proteome</keyword>
<name>A0ABW5DP94_9PROT</name>
<dbReference type="PROSITE" id="PS50011">
    <property type="entry name" value="PROTEIN_KINASE_DOM"/>
    <property type="match status" value="1"/>
</dbReference>
<evidence type="ECO:0000259" key="1">
    <source>
        <dbReference type="PROSITE" id="PS50011"/>
    </source>
</evidence>
<dbReference type="Proteomes" id="UP001597295">
    <property type="component" value="Unassembled WGS sequence"/>
</dbReference>
<evidence type="ECO:0000313" key="2">
    <source>
        <dbReference type="EMBL" id="MFD2262744.1"/>
    </source>
</evidence>
<dbReference type="InterPro" id="IPR002575">
    <property type="entry name" value="Aminoglycoside_PTrfase"/>
</dbReference>
<dbReference type="RefSeq" id="WP_379875711.1">
    <property type="nucleotide sequence ID" value="NZ_JBHUIP010000005.1"/>
</dbReference>
<feature type="domain" description="Protein kinase" evidence="1">
    <location>
        <begin position="1"/>
        <end position="268"/>
    </location>
</feature>
<dbReference type="GO" id="GO:0016740">
    <property type="term" value="F:transferase activity"/>
    <property type="evidence" value="ECO:0007669"/>
    <property type="project" value="UniProtKB-KW"/>
</dbReference>
<dbReference type="InterPro" id="IPR051678">
    <property type="entry name" value="AGP_Transferase"/>
</dbReference>
<dbReference type="InterPro" id="IPR011009">
    <property type="entry name" value="Kinase-like_dom_sf"/>
</dbReference>
<evidence type="ECO:0000313" key="3">
    <source>
        <dbReference type="Proteomes" id="UP001597295"/>
    </source>
</evidence>
<comment type="caution">
    <text evidence="2">The sequence shown here is derived from an EMBL/GenBank/DDBJ whole genome shotgun (WGS) entry which is preliminary data.</text>
</comment>
<dbReference type="Gene3D" id="3.90.1200.10">
    <property type="match status" value="1"/>
</dbReference>
<dbReference type="SUPFAM" id="SSF56112">
    <property type="entry name" value="Protein kinase-like (PK-like)"/>
    <property type="match status" value="1"/>
</dbReference>
<dbReference type="EMBL" id="JBHUIP010000005">
    <property type="protein sequence ID" value="MFD2262744.1"/>
    <property type="molecule type" value="Genomic_DNA"/>
</dbReference>
<dbReference type="PANTHER" id="PTHR21310:SF15">
    <property type="entry name" value="AMINOGLYCOSIDE PHOSPHOTRANSFERASE DOMAIN-CONTAINING PROTEIN"/>
    <property type="match status" value="1"/>
</dbReference>
<dbReference type="PANTHER" id="PTHR21310">
    <property type="entry name" value="AMINOGLYCOSIDE PHOSPHOTRANSFERASE-RELATED-RELATED"/>
    <property type="match status" value="1"/>
</dbReference>
<proteinExistence type="predicted"/>
<organism evidence="2 3">
    <name type="scientific">Lacibacterium aquatile</name>
    <dbReference type="NCBI Taxonomy" id="1168082"/>
    <lineage>
        <taxon>Bacteria</taxon>
        <taxon>Pseudomonadati</taxon>
        <taxon>Pseudomonadota</taxon>
        <taxon>Alphaproteobacteria</taxon>
        <taxon>Rhodospirillales</taxon>
        <taxon>Rhodospirillaceae</taxon>
    </lineage>
</organism>